<name>A0AAW2EP24_9HYME</name>
<sequence>MESCTIGRLNGLSFPPNLSCPDSFFRNSLYLSVRVYIYFIINYIYQHQWFVSVLSWLPLRFSFPQIHTPERYGWSSTVVVPPSVLDDRCSATHLRARFV</sequence>
<evidence type="ECO:0000313" key="2">
    <source>
        <dbReference type="EMBL" id="KAL0104897.1"/>
    </source>
</evidence>
<accession>A0AAW2EP24</accession>
<keyword evidence="1" id="KW-1133">Transmembrane helix</keyword>
<dbReference type="AlphaFoldDB" id="A0AAW2EP24"/>
<keyword evidence="3" id="KW-1185">Reference proteome</keyword>
<keyword evidence="1" id="KW-0472">Membrane</keyword>
<proteinExistence type="predicted"/>
<evidence type="ECO:0000256" key="1">
    <source>
        <dbReference type="SAM" id="Phobius"/>
    </source>
</evidence>
<comment type="caution">
    <text evidence="2">The sequence shown here is derived from an EMBL/GenBank/DDBJ whole genome shotgun (WGS) entry which is preliminary data.</text>
</comment>
<gene>
    <name evidence="2" type="ORF">PUN28_016503</name>
</gene>
<feature type="transmembrane region" description="Helical" evidence="1">
    <location>
        <begin position="35"/>
        <end position="57"/>
    </location>
</feature>
<organism evidence="2 3">
    <name type="scientific">Cardiocondyla obscurior</name>
    <dbReference type="NCBI Taxonomy" id="286306"/>
    <lineage>
        <taxon>Eukaryota</taxon>
        <taxon>Metazoa</taxon>
        <taxon>Ecdysozoa</taxon>
        <taxon>Arthropoda</taxon>
        <taxon>Hexapoda</taxon>
        <taxon>Insecta</taxon>
        <taxon>Pterygota</taxon>
        <taxon>Neoptera</taxon>
        <taxon>Endopterygota</taxon>
        <taxon>Hymenoptera</taxon>
        <taxon>Apocrita</taxon>
        <taxon>Aculeata</taxon>
        <taxon>Formicoidea</taxon>
        <taxon>Formicidae</taxon>
        <taxon>Myrmicinae</taxon>
        <taxon>Cardiocondyla</taxon>
    </lineage>
</organism>
<keyword evidence="1" id="KW-0812">Transmembrane</keyword>
<protein>
    <submittedName>
        <fullName evidence="2">Uncharacterized protein</fullName>
    </submittedName>
</protein>
<dbReference type="EMBL" id="JADYXP020000019">
    <property type="protein sequence ID" value="KAL0104897.1"/>
    <property type="molecule type" value="Genomic_DNA"/>
</dbReference>
<evidence type="ECO:0000313" key="3">
    <source>
        <dbReference type="Proteomes" id="UP001430953"/>
    </source>
</evidence>
<reference evidence="2 3" key="1">
    <citation type="submission" date="2023-03" db="EMBL/GenBank/DDBJ databases">
        <title>High recombination rates correlate with genetic variation in Cardiocondyla obscurior ants.</title>
        <authorList>
            <person name="Errbii M."/>
        </authorList>
    </citation>
    <scope>NUCLEOTIDE SEQUENCE [LARGE SCALE GENOMIC DNA]</scope>
    <source>
        <strain evidence="2">Alpha-2009</strain>
        <tissue evidence="2">Whole body</tissue>
    </source>
</reference>
<dbReference type="Proteomes" id="UP001430953">
    <property type="component" value="Unassembled WGS sequence"/>
</dbReference>